<feature type="transmembrane region" description="Helical" evidence="5">
    <location>
        <begin position="146"/>
        <end position="164"/>
    </location>
</feature>
<comment type="similarity">
    <text evidence="5">Belongs to the 4-toluene sulfonate uptake permease (TSUP) (TC 2.A.102) family.</text>
</comment>
<evidence type="ECO:0000256" key="4">
    <source>
        <dbReference type="ARBA" id="ARBA00023136"/>
    </source>
</evidence>
<accession>A0A0E4H2D2</accession>
<evidence type="ECO:0000313" key="7">
    <source>
        <dbReference type="Proteomes" id="UP000199251"/>
    </source>
</evidence>
<dbReference type="Pfam" id="PF01925">
    <property type="entry name" value="TauE"/>
    <property type="match status" value="1"/>
</dbReference>
<dbReference type="Proteomes" id="UP000199251">
    <property type="component" value="Unassembled WGS sequence"/>
</dbReference>
<feature type="transmembrane region" description="Helical" evidence="5">
    <location>
        <begin position="119"/>
        <end position="140"/>
    </location>
</feature>
<keyword evidence="2 5" id="KW-0812">Transmembrane</keyword>
<sequence>MGATWATKMRSETLHKTLALLVLIAIVLSVNHFRHLGSLQLDSVTRTVAGVIAGYGIGVVASLMGVAGGELLIPTIALLYAIDIKPAGSLSLAVSIPTMVVAFARYSRDQSSSVLRFNARFVVVMSVGSILGTIVGGLLLGAIPSAVLIPLLALLLLFSAVKVWRHGWPLGPSSIRGFRRNPLRVLRSSRDTPLQIHASY</sequence>
<evidence type="ECO:0000256" key="2">
    <source>
        <dbReference type="ARBA" id="ARBA00022692"/>
    </source>
</evidence>
<evidence type="ECO:0000256" key="5">
    <source>
        <dbReference type="RuleBase" id="RU363041"/>
    </source>
</evidence>
<keyword evidence="5" id="KW-1003">Cell membrane</keyword>
<feature type="transmembrane region" description="Helical" evidence="5">
    <location>
        <begin position="18"/>
        <end position="36"/>
    </location>
</feature>
<feature type="transmembrane region" description="Helical" evidence="5">
    <location>
        <begin position="87"/>
        <end position="107"/>
    </location>
</feature>
<keyword evidence="4 5" id="KW-0472">Membrane</keyword>
<dbReference type="STRING" id="141349.BN1232_06380"/>
<comment type="subcellular location">
    <subcellularLocation>
        <location evidence="5">Cell membrane</location>
        <topology evidence="5">Multi-pass membrane protein</topology>
    </subcellularLocation>
    <subcellularLocation>
        <location evidence="1">Membrane</location>
        <topology evidence="1">Multi-pass membrane protein</topology>
    </subcellularLocation>
</comment>
<feature type="transmembrane region" description="Helical" evidence="5">
    <location>
        <begin position="48"/>
        <end position="81"/>
    </location>
</feature>
<organism evidence="6 7">
    <name type="scientific">Mycobacterium lentiflavum</name>
    <dbReference type="NCBI Taxonomy" id="141349"/>
    <lineage>
        <taxon>Bacteria</taxon>
        <taxon>Bacillati</taxon>
        <taxon>Actinomycetota</taxon>
        <taxon>Actinomycetes</taxon>
        <taxon>Mycobacteriales</taxon>
        <taxon>Mycobacteriaceae</taxon>
        <taxon>Mycobacterium</taxon>
        <taxon>Mycobacterium simiae complex</taxon>
    </lineage>
</organism>
<dbReference type="GO" id="GO:0005886">
    <property type="term" value="C:plasma membrane"/>
    <property type="evidence" value="ECO:0007669"/>
    <property type="project" value="UniProtKB-SubCell"/>
</dbReference>
<evidence type="ECO:0000256" key="3">
    <source>
        <dbReference type="ARBA" id="ARBA00022989"/>
    </source>
</evidence>
<evidence type="ECO:0000256" key="1">
    <source>
        <dbReference type="ARBA" id="ARBA00004141"/>
    </source>
</evidence>
<reference evidence="6 7" key="1">
    <citation type="submission" date="2015-03" db="EMBL/GenBank/DDBJ databases">
        <authorList>
            <person name="Urmite Genomes"/>
        </authorList>
    </citation>
    <scope>NUCLEOTIDE SEQUENCE [LARGE SCALE GENOMIC DNA]</scope>
    <source>
        <strain evidence="6 7">CSUR P1491</strain>
    </source>
</reference>
<dbReference type="AlphaFoldDB" id="A0A0E4H2D2"/>
<dbReference type="InterPro" id="IPR002781">
    <property type="entry name" value="TM_pro_TauE-like"/>
</dbReference>
<proteinExistence type="inferred from homology"/>
<keyword evidence="3 5" id="KW-1133">Transmembrane helix</keyword>
<dbReference type="EMBL" id="CTEE01000003">
    <property type="protein sequence ID" value="CQD24787.1"/>
    <property type="molecule type" value="Genomic_DNA"/>
</dbReference>
<protein>
    <recommendedName>
        <fullName evidence="5">Probable membrane transporter protein</fullName>
    </recommendedName>
</protein>
<name>A0A0E4H2D2_MYCLN</name>
<gene>
    <name evidence="6" type="ORF">BN1232_06380</name>
</gene>
<evidence type="ECO:0000313" key="6">
    <source>
        <dbReference type="EMBL" id="CQD24787.1"/>
    </source>
</evidence>